<accession>A0A1M5ZJ04</accession>
<dbReference type="Pfam" id="PF01638">
    <property type="entry name" value="HxlR"/>
    <property type="match status" value="1"/>
</dbReference>
<dbReference type="Proteomes" id="UP000184240">
    <property type="component" value="Unassembled WGS sequence"/>
</dbReference>
<feature type="domain" description="HTH hxlR-type" evidence="4">
    <location>
        <begin position="8"/>
        <end position="111"/>
    </location>
</feature>
<dbReference type="InterPro" id="IPR036388">
    <property type="entry name" value="WH-like_DNA-bd_sf"/>
</dbReference>
<organism evidence="6 7">
    <name type="scientific">Leeuwenhoekiella palythoae</name>
    <dbReference type="NCBI Taxonomy" id="573501"/>
    <lineage>
        <taxon>Bacteria</taxon>
        <taxon>Pseudomonadati</taxon>
        <taxon>Bacteroidota</taxon>
        <taxon>Flavobacteriia</taxon>
        <taxon>Flavobacteriales</taxon>
        <taxon>Flavobacteriaceae</taxon>
        <taxon>Leeuwenhoekiella</taxon>
    </lineage>
</organism>
<dbReference type="GO" id="GO:0003677">
    <property type="term" value="F:DNA binding"/>
    <property type="evidence" value="ECO:0007669"/>
    <property type="project" value="UniProtKB-KW"/>
</dbReference>
<proteinExistence type="predicted"/>
<reference evidence="5 8" key="3">
    <citation type="submission" date="2018-07" db="EMBL/GenBank/DDBJ databases">
        <title>Leeuwenhoekiella genomics.</title>
        <authorList>
            <person name="Tahon G."/>
            <person name="Willems A."/>
        </authorList>
    </citation>
    <scope>NUCLEOTIDE SEQUENCE [LARGE SCALE GENOMIC DNA]</scope>
    <source>
        <strain evidence="5 8">LMG 24856</strain>
    </source>
</reference>
<evidence type="ECO:0000313" key="5">
    <source>
        <dbReference type="EMBL" id="RXG27764.1"/>
    </source>
</evidence>
<evidence type="ECO:0000256" key="1">
    <source>
        <dbReference type="ARBA" id="ARBA00023015"/>
    </source>
</evidence>
<dbReference type="InterPro" id="IPR002577">
    <property type="entry name" value="HTH_HxlR"/>
</dbReference>
<keyword evidence="2" id="KW-0238">DNA-binding</keyword>
<dbReference type="SUPFAM" id="SSF46785">
    <property type="entry name" value="Winged helix' DNA-binding domain"/>
    <property type="match status" value="1"/>
</dbReference>
<keyword evidence="3" id="KW-0804">Transcription</keyword>
<dbReference type="Proteomes" id="UP000290037">
    <property type="component" value="Unassembled WGS sequence"/>
</dbReference>
<gene>
    <name evidence="5" type="ORF">DSM01_2882</name>
    <name evidence="6" type="ORF">SAMN04487999_3129</name>
</gene>
<dbReference type="EMBL" id="FQXT01000006">
    <property type="protein sequence ID" value="SHI24192.1"/>
    <property type="molecule type" value="Genomic_DNA"/>
</dbReference>
<protein>
    <submittedName>
        <fullName evidence="5">HxlR family transcriptional regulator</fullName>
    </submittedName>
    <submittedName>
        <fullName evidence="6">Transcriptional regulator, HxlR family</fullName>
    </submittedName>
</protein>
<evidence type="ECO:0000313" key="8">
    <source>
        <dbReference type="Proteomes" id="UP000290037"/>
    </source>
</evidence>
<evidence type="ECO:0000313" key="6">
    <source>
        <dbReference type="EMBL" id="SHI24192.1"/>
    </source>
</evidence>
<dbReference type="OrthoDB" id="769662at2"/>
<dbReference type="PROSITE" id="PS51118">
    <property type="entry name" value="HTH_HXLR"/>
    <property type="match status" value="1"/>
</dbReference>
<dbReference type="AlphaFoldDB" id="A0A1M5ZJ04"/>
<sequence length="119" mass="13715">MCEDELNCNEKIRAIHDTMDVLSGKWKVSIIACLCYQGMRFSELLREVEGISGRMLSRELKDLEMNKLIERTVVDTKPVSVFYKITDYGASLKELTDVIAEWGIKHRALITEDFKKVTL</sequence>
<keyword evidence="8" id="KW-1185">Reference proteome</keyword>
<dbReference type="STRING" id="573501.SAMN04487999_3129"/>
<evidence type="ECO:0000313" key="7">
    <source>
        <dbReference type="Proteomes" id="UP000184240"/>
    </source>
</evidence>
<reference evidence="7" key="2">
    <citation type="submission" date="2016-11" db="EMBL/GenBank/DDBJ databases">
        <authorList>
            <person name="Varghese N."/>
            <person name="Submissions S."/>
        </authorList>
    </citation>
    <scope>NUCLEOTIDE SEQUENCE [LARGE SCALE GENOMIC DNA]</scope>
    <source>
        <strain evidence="7">DSM 19859</strain>
    </source>
</reference>
<dbReference type="EMBL" id="QOVN01000006">
    <property type="protein sequence ID" value="RXG27764.1"/>
    <property type="molecule type" value="Genomic_DNA"/>
</dbReference>
<reference evidence="6" key="1">
    <citation type="submission" date="2016-11" db="EMBL/GenBank/DDBJ databases">
        <authorList>
            <person name="Jaros S."/>
            <person name="Januszkiewicz K."/>
            <person name="Wedrychowicz H."/>
        </authorList>
    </citation>
    <scope>NUCLEOTIDE SEQUENCE [LARGE SCALE GENOMIC DNA]</scope>
    <source>
        <strain evidence="6">DSM 19859</strain>
    </source>
</reference>
<keyword evidence="1" id="KW-0805">Transcription regulation</keyword>
<evidence type="ECO:0000259" key="4">
    <source>
        <dbReference type="PROSITE" id="PS51118"/>
    </source>
</evidence>
<dbReference type="PANTHER" id="PTHR33204">
    <property type="entry name" value="TRANSCRIPTIONAL REGULATOR, MARR FAMILY"/>
    <property type="match status" value="1"/>
</dbReference>
<dbReference type="RefSeq" id="WP_072984644.1">
    <property type="nucleotide sequence ID" value="NZ_FQXT01000006.1"/>
</dbReference>
<dbReference type="Gene3D" id="1.10.10.10">
    <property type="entry name" value="Winged helix-like DNA-binding domain superfamily/Winged helix DNA-binding domain"/>
    <property type="match status" value="1"/>
</dbReference>
<evidence type="ECO:0000256" key="3">
    <source>
        <dbReference type="ARBA" id="ARBA00023163"/>
    </source>
</evidence>
<dbReference type="InterPro" id="IPR036390">
    <property type="entry name" value="WH_DNA-bd_sf"/>
</dbReference>
<evidence type="ECO:0000256" key="2">
    <source>
        <dbReference type="ARBA" id="ARBA00023125"/>
    </source>
</evidence>
<name>A0A1M5ZJ04_9FLAO</name>